<proteinExistence type="predicted"/>
<dbReference type="Pfam" id="PF16859">
    <property type="entry name" value="TetR_C_11"/>
    <property type="match status" value="1"/>
</dbReference>
<dbReference type="Proteomes" id="UP000542674">
    <property type="component" value="Unassembled WGS sequence"/>
</dbReference>
<dbReference type="PROSITE" id="PS50977">
    <property type="entry name" value="HTH_TETR_2"/>
    <property type="match status" value="1"/>
</dbReference>
<reference evidence="6 7" key="1">
    <citation type="submission" date="2020-08" db="EMBL/GenBank/DDBJ databases">
        <title>Sequencing the genomes of 1000 actinobacteria strains.</title>
        <authorList>
            <person name="Klenk H.-P."/>
        </authorList>
    </citation>
    <scope>NUCLEOTIDE SEQUENCE [LARGE SCALE GENOMIC DNA]</scope>
    <source>
        <strain evidence="6 7">DSM 45084</strain>
    </source>
</reference>
<feature type="domain" description="HTH tetR-type" evidence="5">
    <location>
        <begin position="11"/>
        <end position="71"/>
    </location>
</feature>
<dbReference type="Gene3D" id="1.10.10.60">
    <property type="entry name" value="Homeodomain-like"/>
    <property type="match status" value="1"/>
</dbReference>
<dbReference type="SUPFAM" id="SSF48498">
    <property type="entry name" value="Tetracyclin repressor-like, C-terminal domain"/>
    <property type="match status" value="1"/>
</dbReference>
<dbReference type="EMBL" id="JACHJS010000001">
    <property type="protein sequence ID" value="MBB4965199.1"/>
    <property type="molecule type" value="Genomic_DNA"/>
</dbReference>
<evidence type="ECO:0000256" key="3">
    <source>
        <dbReference type="ARBA" id="ARBA00023163"/>
    </source>
</evidence>
<keyword evidence="2 4" id="KW-0238">DNA-binding</keyword>
<evidence type="ECO:0000256" key="2">
    <source>
        <dbReference type="ARBA" id="ARBA00023125"/>
    </source>
</evidence>
<evidence type="ECO:0000313" key="6">
    <source>
        <dbReference type="EMBL" id="MBB4965199.1"/>
    </source>
</evidence>
<dbReference type="RefSeq" id="WP_184668634.1">
    <property type="nucleotide sequence ID" value="NZ_BAABAI010000013.1"/>
</dbReference>
<keyword evidence="3" id="KW-0804">Transcription</keyword>
<dbReference type="InterPro" id="IPR050109">
    <property type="entry name" value="HTH-type_TetR-like_transc_reg"/>
</dbReference>
<comment type="caution">
    <text evidence="6">The sequence shown here is derived from an EMBL/GenBank/DDBJ whole genome shotgun (WGS) entry which is preliminary data.</text>
</comment>
<evidence type="ECO:0000313" key="7">
    <source>
        <dbReference type="Proteomes" id="UP000542674"/>
    </source>
</evidence>
<dbReference type="InterPro" id="IPR011075">
    <property type="entry name" value="TetR_C"/>
</dbReference>
<dbReference type="InterPro" id="IPR001647">
    <property type="entry name" value="HTH_TetR"/>
</dbReference>
<keyword evidence="1" id="KW-0805">Transcription regulation</keyword>
<evidence type="ECO:0000256" key="4">
    <source>
        <dbReference type="PROSITE-ProRule" id="PRU00335"/>
    </source>
</evidence>
<dbReference type="GO" id="GO:0000976">
    <property type="term" value="F:transcription cis-regulatory region binding"/>
    <property type="evidence" value="ECO:0007669"/>
    <property type="project" value="TreeGrafter"/>
</dbReference>
<accession>A0A7W7T274</accession>
<dbReference type="InterPro" id="IPR009057">
    <property type="entry name" value="Homeodomain-like_sf"/>
</dbReference>
<dbReference type="GO" id="GO:0003700">
    <property type="term" value="F:DNA-binding transcription factor activity"/>
    <property type="evidence" value="ECO:0007669"/>
    <property type="project" value="TreeGrafter"/>
</dbReference>
<dbReference type="InterPro" id="IPR036271">
    <property type="entry name" value="Tet_transcr_reg_TetR-rel_C_sf"/>
</dbReference>
<name>A0A7W7T274_9PSEU</name>
<dbReference type="PANTHER" id="PTHR30055">
    <property type="entry name" value="HTH-TYPE TRANSCRIPTIONAL REGULATOR RUTR"/>
    <property type="match status" value="1"/>
</dbReference>
<gene>
    <name evidence="6" type="ORF">F4559_002558</name>
</gene>
<organism evidence="6 7">
    <name type="scientific">Saccharothrix violaceirubra</name>
    <dbReference type="NCBI Taxonomy" id="413306"/>
    <lineage>
        <taxon>Bacteria</taxon>
        <taxon>Bacillati</taxon>
        <taxon>Actinomycetota</taxon>
        <taxon>Actinomycetes</taxon>
        <taxon>Pseudonocardiales</taxon>
        <taxon>Pseudonocardiaceae</taxon>
        <taxon>Saccharothrix</taxon>
    </lineage>
</organism>
<dbReference type="AlphaFoldDB" id="A0A7W7T274"/>
<dbReference type="Pfam" id="PF00440">
    <property type="entry name" value="TetR_N"/>
    <property type="match status" value="1"/>
</dbReference>
<sequence>MTQPKSRRRGAELEAAILDAAWEELREVGYGRLTIEGVAARAGTSKPVIYRRWPGRPHLVLAAWNARSPSKIPVVQDTGTLREDLILLFGSIARRANEMLTEMAAGVMSEAFRHPEIGRLLKLRLNEPSPMTEAVEKIVGRAVERGELPPIELPHRTARLPLVLIRSEYPQPGNCFGEAGESVIEEIVDDIYLPLLKGLSTTDPDK</sequence>
<dbReference type="SUPFAM" id="SSF46689">
    <property type="entry name" value="Homeodomain-like"/>
    <property type="match status" value="1"/>
</dbReference>
<feature type="DNA-binding region" description="H-T-H motif" evidence="4">
    <location>
        <begin position="34"/>
        <end position="53"/>
    </location>
</feature>
<evidence type="ECO:0000259" key="5">
    <source>
        <dbReference type="PROSITE" id="PS50977"/>
    </source>
</evidence>
<protein>
    <submittedName>
        <fullName evidence="6">AcrR family transcriptional regulator</fullName>
    </submittedName>
</protein>
<evidence type="ECO:0000256" key="1">
    <source>
        <dbReference type="ARBA" id="ARBA00023015"/>
    </source>
</evidence>
<keyword evidence="7" id="KW-1185">Reference proteome</keyword>
<dbReference type="Gene3D" id="1.10.357.10">
    <property type="entry name" value="Tetracycline Repressor, domain 2"/>
    <property type="match status" value="1"/>
</dbReference>
<dbReference type="PANTHER" id="PTHR30055:SF148">
    <property type="entry name" value="TETR-FAMILY TRANSCRIPTIONAL REGULATOR"/>
    <property type="match status" value="1"/>
</dbReference>